<dbReference type="GO" id="GO:0097367">
    <property type="term" value="F:carbohydrate derivative binding"/>
    <property type="evidence" value="ECO:0007669"/>
    <property type="project" value="InterPro"/>
</dbReference>
<dbReference type="CDD" id="cd05008">
    <property type="entry name" value="SIS_GlmS_GlmD_1"/>
    <property type="match status" value="1"/>
</dbReference>
<dbReference type="InterPro" id="IPR046348">
    <property type="entry name" value="SIS_dom_sf"/>
</dbReference>
<evidence type="ECO:0000313" key="14">
    <source>
        <dbReference type="Proteomes" id="UP000005868"/>
    </source>
</evidence>
<dbReference type="Proteomes" id="UP000005868">
    <property type="component" value="Chromosome"/>
</dbReference>
<dbReference type="HOGENOM" id="CLU_012520_5_2_0"/>
<dbReference type="SUPFAM" id="SSF53697">
    <property type="entry name" value="SIS domain"/>
    <property type="match status" value="1"/>
</dbReference>
<evidence type="ECO:0000256" key="7">
    <source>
        <dbReference type="ARBA" id="ARBA00022679"/>
    </source>
</evidence>
<dbReference type="EC" id="2.6.1.16" evidence="3 10"/>
<evidence type="ECO:0000256" key="8">
    <source>
        <dbReference type="ARBA" id="ARBA00022737"/>
    </source>
</evidence>
<dbReference type="Pfam" id="PF13522">
    <property type="entry name" value="GATase_6"/>
    <property type="match status" value="1"/>
</dbReference>
<dbReference type="Gene3D" id="3.60.20.10">
    <property type="entry name" value="Glutamine Phosphoribosylpyrophosphate, subunit 1, domain 1"/>
    <property type="match status" value="1"/>
</dbReference>
<dbReference type="GO" id="GO:0005737">
    <property type="term" value="C:cytoplasm"/>
    <property type="evidence" value="ECO:0007669"/>
    <property type="project" value="UniProtKB-SubCell"/>
</dbReference>
<dbReference type="KEGG" id="tli:Tlie_0763"/>
<dbReference type="InterPro" id="IPR001347">
    <property type="entry name" value="SIS_dom"/>
</dbReference>
<evidence type="ECO:0000256" key="2">
    <source>
        <dbReference type="ARBA" id="ARBA00004496"/>
    </source>
</evidence>
<dbReference type="InterPro" id="IPR005855">
    <property type="entry name" value="GFAT"/>
</dbReference>
<dbReference type="NCBIfam" id="TIGR01135">
    <property type="entry name" value="glmS"/>
    <property type="match status" value="1"/>
</dbReference>
<dbReference type="FunFam" id="3.60.20.10:FF:000006">
    <property type="entry name" value="Glutamine--fructose-6-phosphate aminotransferase [isomerizing]"/>
    <property type="match status" value="1"/>
</dbReference>
<evidence type="ECO:0000259" key="12">
    <source>
        <dbReference type="PROSITE" id="PS51464"/>
    </source>
</evidence>
<dbReference type="PANTHER" id="PTHR10937:SF0">
    <property type="entry name" value="GLUTAMINE--FRUCTOSE-6-PHOSPHATE TRANSAMINASE (ISOMERIZING)"/>
    <property type="match status" value="1"/>
</dbReference>
<sequence>MCGIVGYVGDKNASCVILDSLRRLEYRGYDSAGMAIDGADGIEIYKEVGKVADLAKLVEGKNPNAKRGIGHTRWATHGGVTLLNAHPHSDRNGQFALVHNGIIENYMDIKEQLQREGVAFKSETDTEVIVHLLSNYYDEMKDMVEAMVKLQETLSGSYALAVIRKGDDRKIYCVRRGSPLVLGLGEGETFCASDVPAFLPYTRSVVYLEEGEIAELRPDGVTVWNSKGELVSKDVHTVEWDVTMAEKAGHSHYMHKEIHEQGMVLRTTLKGRISDGRVDLSKDLNWTQEDAQRWKKVHIIACGTSYYAALVAERVFERWTDLDIRVDIASEYRYRNLRCDPETLAIFVSQSGETADTIAAQRKARAEGAHCMAITNVRGSTLAREVHSILLLKAGPEIGVAATKTFTGQVAALFLSALYLGRLRGSMTADEEARLVNEFLQIPYKVENVLEKENEVIKLAQKYHDRQDFLFIGRGISFPVALEGALKLKEISYIHAEAYAAGEMKHGPIALLDEKVPVMAIIPRDMMYEKTLSNVLEAKARKAPVIGVCTEGDEHASKYMDDYVEVPWTDEEFSPFLTVIPLQLFAFHVAKILGKEIDQPRNLAKSVTVE</sequence>
<comment type="catalytic activity">
    <reaction evidence="1 10">
        <text>D-fructose 6-phosphate + L-glutamine = D-glucosamine 6-phosphate + L-glutamate</text>
        <dbReference type="Rhea" id="RHEA:13237"/>
        <dbReference type="ChEBI" id="CHEBI:29985"/>
        <dbReference type="ChEBI" id="CHEBI:58359"/>
        <dbReference type="ChEBI" id="CHEBI:58725"/>
        <dbReference type="ChEBI" id="CHEBI:61527"/>
        <dbReference type="EC" id="2.6.1.16"/>
    </reaction>
</comment>
<dbReference type="Pfam" id="PF01380">
    <property type="entry name" value="SIS"/>
    <property type="match status" value="2"/>
</dbReference>
<keyword evidence="8" id="KW-0677">Repeat</keyword>
<evidence type="ECO:0000256" key="9">
    <source>
        <dbReference type="ARBA" id="ARBA00022962"/>
    </source>
</evidence>
<dbReference type="OrthoDB" id="106547at2"/>
<reference evidence="13 14" key="2">
    <citation type="journal article" date="2012" name="Stand. Genomic Sci.">
        <title>Genome sequence of the moderately thermophilic, amino-acid-degrading and sulfur-reducing bacterium Thermovirga lienii type strain (Cas60314(T)).</title>
        <authorList>
            <person name="Goker M."/>
            <person name="Saunders E."/>
            <person name="Lapidus A."/>
            <person name="Nolan M."/>
            <person name="Lucas S."/>
            <person name="Hammon N."/>
            <person name="Deshpande S."/>
            <person name="Cheng J.F."/>
            <person name="Han C."/>
            <person name="Tapia R."/>
            <person name="Goodwin L.A."/>
            <person name="Pitluck S."/>
            <person name="Liolios K."/>
            <person name="Mavromatis K."/>
            <person name="Pagani I."/>
            <person name="Ivanova N."/>
            <person name="Mikhailova N."/>
            <person name="Pati A."/>
            <person name="Chen A."/>
            <person name="Palaniappan K."/>
            <person name="Land M."/>
            <person name="Chang Y.J."/>
            <person name="Jeffries C.D."/>
            <person name="Brambilla E.M."/>
            <person name="Rohde M."/>
            <person name="Spring S."/>
            <person name="Detter J.C."/>
            <person name="Woyke T."/>
            <person name="Bristow J."/>
            <person name="Eisen J.A."/>
            <person name="Markowitz V."/>
            <person name="Hugenholtz P."/>
            <person name="Kyrpides N.C."/>
            <person name="Klenk H.P."/>
        </authorList>
    </citation>
    <scope>NUCLEOTIDE SEQUENCE [LARGE SCALE GENOMIC DNA]</scope>
    <source>
        <strain evidence="14">ATCC BAA-1197 / DSM 17291 / Cas60314</strain>
    </source>
</reference>
<evidence type="ECO:0000256" key="1">
    <source>
        <dbReference type="ARBA" id="ARBA00001031"/>
    </source>
</evidence>
<dbReference type="GO" id="GO:0006002">
    <property type="term" value="P:fructose 6-phosphate metabolic process"/>
    <property type="evidence" value="ECO:0007669"/>
    <property type="project" value="TreeGrafter"/>
</dbReference>
<evidence type="ECO:0000256" key="5">
    <source>
        <dbReference type="ARBA" id="ARBA00022490"/>
    </source>
</evidence>
<evidence type="ECO:0000256" key="3">
    <source>
        <dbReference type="ARBA" id="ARBA00012916"/>
    </source>
</evidence>
<evidence type="ECO:0000259" key="11">
    <source>
        <dbReference type="PROSITE" id="PS51278"/>
    </source>
</evidence>
<protein>
    <recommendedName>
        <fullName evidence="4 10">Glutamine--fructose-6-phosphate aminotransferase [isomerizing]</fullName>
        <ecNumber evidence="3 10">2.6.1.16</ecNumber>
    </recommendedName>
    <alternativeName>
        <fullName evidence="10">D-fructose-6-phosphate amidotransferase</fullName>
    </alternativeName>
    <alternativeName>
        <fullName evidence="10">GFAT</fullName>
    </alternativeName>
    <alternativeName>
        <fullName evidence="10">Glucosamine-6-phosphate synthase</fullName>
    </alternativeName>
    <alternativeName>
        <fullName evidence="10">Hexosephosphate aminotransferase</fullName>
    </alternativeName>
    <alternativeName>
        <fullName evidence="10">L-glutamine--D-fructose-6-phosphate amidotransferase</fullName>
    </alternativeName>
</protein>
<evidence type="ECO:0000256" key="10">
    <source>
        <dbReference type="HAMAP-Rule" id="MF_00164"/>
    </source>
</evidence>
<dbReference type="GO" id="GO:0005975">
    <property type="term" value="P:carbohydrate metabolic process"/>
    <property type="evidence" value="ECO:0007669"/>
    <property type="project" value="UniProtKB-UniRule"/>
</dbReference>
<dbReference type="PROSITE" id="PS51278">
    <property type="entry name" value="GATASE_TYPE_2"/>
    <property type="match status" value="1"/>
</dbReference>
<keyword evidence="6 10" id="KW-0032">Aminotransferase</keyword>
<dbReference type="FunFam" id="3.40.50.10490:FF:000002">
    <property type="entry name" value="Glutamine--fructose-6-phosphate aminotransferase [isomerizing]"/>
    <property type="match status" value="1"/>
</dbReference>
<dbReference type="GO" id="GO:0004360">
    <property type="term" value="F:glutamine-fructose-6-phosphate transaminase (isomerizing) activity"/>
    <property type="evidence" value="ECO:0007669"/>
    <property type="project" value="UniProtKB-UniRule"/>
</dbReference>
<dbReference type="EMBL" id="CP003096">
    <property type="protein sequence ID" value="AER66496.1"/>
    <property type="molecule type" value="Genomic_DNA"/>
</dbReference>
<evidence type="ECO:0000256" key="6">
    <source>
        <dbReference type="ARBA" id="ARBA00022576"/>
    </source>
</evidence>
<feature type="domain" description="SIS" evidence="12">
    <location>
        <begin position="459"/>
        <end position="600"/>
    </location>
</feature>
<evidence type="ECO:0000313" key="13">
    <source>
        <dbReference type="EMBL" id="AER66496.1"/>
    </source>
</evidence>
<proteinExistence type="inferred from homology"/>
<dbReference type="eggNOG" id="COG0449">
    <property type="taxonomic scope" value="Bacteria"/>
</dbReference>
<dbReference type="PANTHER" id="PTHR10937">
    <property type="entry name" value="GLUCOSAMINE--FRUCTOSE-6-PHOSPHATE AMINOTRANSFERASE, ISOMERIZING"/>
    <property type="match status" value="1"/>
</dbReference>
<gene>
    <name evidence="10" type="primary">glmS</name>
    <name evidence="13" type="ordered locus">Tlie_0763</name>
</gene>
<dbReference type="CDD" id="cd00714">
    <property type="entry name" value="GFAT"/>
    <property type="match status" value="1"/>
</dbReference>
<dbReference type="GO" id="GO:0006047">
    <property type="term" value="P:UDP-N-acetylglucosamine metabolic process"/>
    <property type="evidence" value="ECO:0007669"/>
    <property type="project" value="TreeGrafter"/>
</dbReference>
<dbReference type="InterPro" id="IPR035490">
    <property type="entry name" value="GlmS/FrlB_SIS"/>
</dbReference>
<dbReference type="InterPro" id="IPR035466">
    <property type="entry name" value="GlmS/AgaS_SIS"/>
</dbReference>
<dbReference type="GO" id="GO:0006487">
    <property type="term" value="P:protein N-linked glycosylation"/>
    <property type="evidence" value="ECO:0007669"/>
    <property type="project" value="TreeGrafter"/>
</dbReference>
<dbReference type="CDD" id="cd05009">
    <property type="entry name" value="SIS_GlmS_GlmD_2"/>
    <property type="match status" value="1"/>
</dbReference>
<dbReference type="Gene3D" id="3.40.50.10490">
    <property type="entry name" value="Glucose-6-phosphate isomerase like protein, domain 1"/>
    <property type="match status" value="2"/>
</dbReference>
<evidence type="ECO:0000256" key="4">
    <source>
        <dbReference type="ARBA" id="ARBA00016090"/>
    </source>
</evidence>
<reference evidence="14" key="1">
    <citation type="submission" date="2011-10" db="EMBL/GenBank/DDBJ databases">
        <title>The complete genome of chromosome of Thermovirga lienii DSM 17291.</title>
        <authorList>
            <consortium name="US DOE Joint Genome Institute (JGI-PGF)"/>
            <person name="Lucas S."/>
            <person name="Copeland A."/>
            <person name="Lapidus A."/>
            <person name="Glavina del Rio T."/>
            <person name="Dalin E."/>
            <person name="Tice H."/>
            <person name="Bruce D."/>
            <person name="Goodwin L."/>
            <person name="Pitluck S."/>
            <person name="Peters L."/>
            <person name="Mikhailova N."/>
            <person name="Saunders E."/>
            <person name="Kyrpides N."/>
            <person name="Mavromatis K."/>
            <person name="Ivanova N."/>
            <person name="Last F.I."/>
            <person name="Brettin T."/>
            <person name="Detter J.C."/>
            <person name="Han C."/>
            <person name="Larimer F."/>
            <person name="Land M."/>
            <person name="Hauser L."/>
            <person name="Markowitz V."/>
            <person name="Cheng J.-F."/>
            <person name="Hugenholtz P."/>
            <person name="Woyke T."/>
            <person name="Wu D."/>
            <person name="Spring S."/>
            <person name="Schroeder M."/>
            <person name="Brambilla E.-M."/>
            <person name="Klenk H.-P."/>
            <person name="Eisen J.A."/>
        </authorList>
    </citation>
    <scope>NUCLEOTIDE SEQUENCE [LARGE SCALE GENOMIC DNA]</scope>
    <source>
        <strain evidence="14">ATCC BAA-1197 / DSM 17291 / Cas60314</strain>
    </source>
</reference>
<keyword evidence="5 10" id="KW-0963">Cytoplasm</keyword>
<accession>G7V9E6</accession>
<dbReference type="STRING" id="580340.Tlie_0763"/>
<comment type="subcellular location">
    <subcellularLocation>
        <location evidence="2 10">Cytoplasm</location>
    </subcellularLocation>
</comment>
<name>G7V9E6_THELD</name>
<dbReference type="InterPro" id="IPR029055">
    <property type="entry name" value="Ntn_hydrolases_N"/>
</dbReference>
<dbReference type="InterPro" id="IPR017932">
    <property type="entry name" value="GATase_2_dom"/>
</dbReference>
<dbReference type="InterPro" id="IPR047084">
    <property type="entry name" value="GFAT_N"/>
</dbReference>
<feature type="domain" description="SIS" evidence="12">
    <location>
        <begin position="286"/>
        <end position="426"/>
    </location>
</feature>
<dbReference type="NCBIfam" id="NF001484">
    <property type="entry name" value="PRK00331.1"/>
    <property type="match status" value="1"/>
</dbReference>
<feature type="active site" description="Nucleophile; for GATase activity" evidence="10">
    <location>
        <position position="2"/>
    </location>
</feature>
<keyword evidence="14" id="KW-1185">Reference proteome</keyword>
<dbReference type="FunFam" id="3.40.50.10490:FF:000001">
    <property type="entry name" value="Glutamine--fructose-6-phosphate aminotransferase [isomerizing]"/>
    <property type="match status" value="1"/>
</dbReference>
<feature type="domain" description="Glutamine amidotransferase type-2" evidence="11">
    <location>
        <begin position="2"/>
        <end position="219"/>
    </location>
</feature>
<feature type="initiator methionine" description="Removed" evidence="10">
    <location>
        <position position="1"/>
    </location>
</feature>
<keyword evidence="9" id="KW-0315">Glutamine amidotransferase</keyword>
<comment type="function">
    <text evidence="10">Catalyzes the first step in hexosamine metabolism, converting fructose-6P into glucosamine-6P using glutamine as a nitrogen source.</text>
</comment>
<dbReference type="AlphaFoldDB" id="G7V9E6"/>
<dbReference type="HAMAP" id="MF_00164">
    <property type="entry name" value="GlmS"/>
    <property type="match status" value="1"/>
</dbReference>
<dbReference type="PROSITE" id="PS51464">
    <property type="entry name" value="SIS"/>
    <property type="match status" value="2"/>
</dbReference>
<dbReference type="SUPFAM" id="SSF56235">
    <property type="entry name" value="N-terminal nucleophile aminohydrolases (Ntn hydrolases)"/>
    <property type="match status" value="1"/>
</dbReference>
<comment type="subunit">
    <text evidence="10">Homodimer.</text>
</comment>
<dbReference type="GO" id="GO:0046349">
    <property type="term" value="P:amino sugar biosynthetic process"/>
    <property type="evidence" value="ECO:0007669"/>
    <property type="project" value="UniProtKB-ARBA"/>
</dbReference>
<keyword evidence="7 10" id="KW-0808">Transferase</keyword>
<feature type="active site" description="For Fru-6P isomerization activity" evidence="10">
    <location>
        <position position="605"/>
    </location>
</feature>
<organism evidence="13 14">
    <name type="scientific">Thermovirga lienii (strain ATCC BAA-1197 / DSM 17291 / Cas60314)</name>
    <dbReference type="NCBI Taxonomy" id="580340"/>
    <lineage>
        <taxon>Bacteria</taxon>
        <taxon>Thermotogati</taxon>
        <taxon>Synergistota</taxon>
        <taxon>Synergistia</taxon>
        <taxon>Synergistales</taxon>
        <taxon>Thermovirgaceae</taxon>
        <taxon>Thermovirga</taxon>
    </lineage>
</organism>